<dbReference type="InterPro" id="IPR011009">
    <property type="entry name" value="Kinase-like_dom_sf"/>
</dbReference>
<dbReference type="AlphaFoldDB" id="A0A074WPU2"/>
<dbReference type="Proteomes" id="UP000027730">
    <property type="component" value="Unassembled WGS sequence"/>
</dbReference>
<organism evidence="2 3">
    <name type="scientific">Aureobasidium namibiae CBS 147.97</name>
    <dbReference type="NCBI Taxonomy" id="1043004"/>
    <lineage>
        <taxon>Eukaryota</taxon>
        <taxon>Fungi</taxon>
        <taxon>Dikarya</taxon>
        <taxon>Ascomycota</taxon>
        <taxon>Pezizomycotina</taxon>
        <taxon>Dothideomycetes</taxon>
        <taxon>Dothideomycetidae</taxon>
        <taxon>Dothideales</taxon>
        <taxon>Saccotheciaceae</taxon>
        <taxon>Aureobasidium</taxon>
    </lineage>
</organism>
<dbReference type="GeneID" id="25413826"/>
<proteinExistence type="predicted"/>
<dbReference type="HOGENOM" id="CLU_069864_1_0_1"/>
<name>A0A074WPU2_9PEZI</name>
<dbReference type="PANTHER" id="PTHR21310:SF15">
    <property type="entry name" value="AMINOGLYCOSIDE PHOSPHOTRANSFERASE DOMAIN-CONTAINING PROTEIN"/>
    <property type="match status" value="1"/>
</dbReference>
<evidence type="ECO:0000259" key="1">
    <source>
        <dbReference type="Pfam" id="PF01636"/>
    </source>
</evidence>
<dbReference type="EMBL" id="KL584713">
    <property type="protein sequence ID" value="KEQ71737.1"/>
    <property type="molecule type" value="Genomic_DNA"/>
</dbReference>
<keyword evidence="2" id="KW-0808">Transferase</keyword>
<gene>
    <name evidence="2" type="ORF">M436DRAFT_65218</name>
</gene>
<dbReference type="Gene3D" id="3.90.1200.10">
    <property type="match status" value="1"/>
</dbReference>
<dbReference type="PANTHER" id="PTHR21310">
    <property type="entry name" value="AMINOGLYCOSIDE PHOSPHOTRANSFERASE-RELATED-RELATED"/>
    <property type="match status" value="1"/>
</dbReference>
<dbReference type="STRING" id="1043004.A0A074WPU2"/>
<dbReference type="SUPFAM" id="SSF56112">
    <property type="entry name" value="Protein kinase-like (PK-like)"/>
    <property type="match status" value="1"/>
</dbReference>
<accession>A0A074WPU2</accession>
<evidence type="ECO:0000313" key="3">
    <source>
        <dbReference type="Proteomes" id="UP000027730"/>
    </source>
</evidence>
<reference evidence="2 3" key="1">
    <citation type="journal article" date="2014" name="BMC Genomics">
        <title>Genome sequencing of four Aureobasidium pullulans varieties: biotechnological potential, stress tolerance, and description of new species.</title>
        <authorList>
            <person name="Gostin Ar C."/>
            <person name="Ohm R.A."/>
            <person name="Kogej T."/>
            <person name="Sonjak S."/>
            <person name="Turk M."/>
            <person name="Zajc J."/>
            <person name="Zalar P."/>
            <person name="Grube M."/>
            <person name="Sun H."/>
            <person name="Han J."/>
            <person name="Sharma A."/>
            <person name="Chiniquy J."/>
            <person name="Ngan C.Y."/>
            <person name="Lipzen A."/>
            <person name="Barry K."/>
            <person name="Grigoriev I.V."/>
            <person name="Gunde-Cimerman N."/>
        </authorList>
    </citation>
    <scope>NUCLEOTIDE SEQUENCE [LARGE SCALE GENOMIC DNA]</scope>
    <source>
        <strain evidence="2 3">CBS 147.97</strain>
    </source>
</reference>
<dbReference type="InterPro" id="IPR051678">
    <property type="entry name" value="AGP_Transferase"/>
</dbReference>
<dbReference type="CDD" id="cd05120">
    <property type="entry name" value="APH_ChoK_like"/>
    <property type="match status" value="1"/>
</dbReference>
<evidence type="ECO:0000313" key="2">
    <source>
        <dbReference type="EMBL" id="KEQ71737.1"/>
    </source>
</evidence>
<dbReference type="OrthoDB" id="2906425at2759"/>
<dbReference type="GO" id="GO:0016301">
    <property type="term" value="F:kinase activity"/>
    <property type="evidence" value="ECO:0007669"/>
    <property type="project" value="UniProtKB-KW"/>
</dbReference>
<protein>
    <submittedName>
        <fullName evidence="2">Kinase-like protein</fullName>
    </submittedName>
</protein>
<dbReference type="InterPro" id="IPR002575">
    <property type="entry name" value="Aminoglycoside_PTrfase"/>
</dbReference>
<sequence length="241" mass="27906">MVTNQELNDNKEAECMYITVERKYFHVNGTFIKRSLRPREWQENPWTGETYEPRLIQARLLNEASALEFIAHNTTIPVPKLYACFKDDEAVYLITEYIEGRGMDELEDEEKLIVGEELESFVQQLHGLKSKNIGGPSGLIIPPYRVQQESKIDTWKVKPAKTAGYVFCHNDLAQQNVIVCHDSLKVRAIIDWEYAGYWPEEFEGRFYQRSGPSVALENEEDDAKRLLHFLKSISVQTESTL</sequence>
<keyword evidence="3" id="KW-1185">Reference proteome</keyword>
<dbReference type="Pfam" id="PF01636">
    <property type="entry name" value="APH"/>
    <property type="match status" value="1"/>
</dbReference>
<keyword evidence="2" id="KW-0418">Kinase</keyword>
<dbReference type="RefSeq" id="XP_013425939.1">
    <property type="nucleotide sequence ID" value="XM_013570485.1"/>
</dbReference>
<feature type="domain" description="Aminoglycoside phosphotransferase" evidence="1">
    <location>
        <begin position="57"/>
        <end position="197"/>
    </location>
</feature>